<evidence type="ECO:0000313" key="2">
    <source>
        <dbReference type="Proteomes" id="UP001202961"/>
    </source>
</evidence>
<dbReference type="Proteomes" id="UP001202961">
    <property type="component" value="Unassembled WGS sequence"/>
</dbReference>
<sequence length="161" mass="18815">MFPRNRFTDIQSQSTSIAAITRGRIIMRAGRLVAIEQHWLRSPVSVAQIWWESNHGRLRGDECLLDYHIPRGLPSFITLDYIRSGSETQYKTFIGACHILNEVARLRRADAIVAHVTNVRISDRLLQRLGWQRHLEHWKGRHYIRRFYDGYPTLPNSYCGA</sequence>
<evidence type="ECO:0000313" key="1">
    <source>
        <dbReference type="EMBL" id="MCM2371334.1"/>
    </source>
</evidence>
<protein>
    <submittedName>
        <fullName evidence="1">Uncharacterized protein</fullName>
    </submittedName>
</protein>
<dbReference type="EMBL" id="JAMQBK010000031">
    <property type="protein sequence ID" value="MCM2371334.1"/>
    <property type="molecule type" value="Genomic_DNA"/>
</dbReference>
<keyword evidence="2" id="KW-1185">Reference proteome</keyword>
<accession>A0ABT0U3T3</accession>
<dbReference type="RefSeq" id="WP_250928969.1">
    <property type="nucleotide sequence ID" value="NZ_JAMQBK010000031.1"/>
</dbReference>
<proteinExistence type="predicted"/>
<comment type="caution">
    <text evidence="1">The sequence shown here is derived from an EMBL/GenBank/DDBJ whole genome shotgun (WGS) entry which is preliminary data.</text>
</comment>
<organism evidence="1 2">
    <name type="scientific">Aporhodopirellula aestuarii</name>
    <dbReference type="NCBI Taxonomy" id="2950107"/>
    <lineage>
        <taxon>Bacteria</taxon>
        <taxon>Pseudomonadati</taxon>
        <taxon>Planctomycetota</taxon>
        <taxon>Planctomycetia</taxon>
        <taxon>Pirellulales</taxon>
        <taxon>Pirellulaceae</taxon>
        <taxon>Aporhodopirellula</taxon>
    </lineage>
</organism>
<gene>
    <name evidence="1" type="ORF">NB063_12020</name>
</gene>
<name>A0ABT0U3T3_9BACT</name>
<reference evidence="1 2" key="1">
    <citation type="journal article" date="2022" name="Syst. Appl. Microbiol.">
        <title>Rhodopirellula aestuarii sp. nov., a novel member of the genus Rhodopirellula isolated from brackish sediments collected in the Tagus River estuary, Portugal.</title>
        <authorList>
            <person name="Vitorino I.R."/>
            <person name="Klimek D."/>
            <person name="Calusinska M."/>
            <person name="Lobo-da-Cunha A."/>
            <person name="Vasconcelos V."/>
            <person name="Lage O.M."/>
        </authorList>
    </citation>
    <scope>NUCLEOTIDE SEQUENCE [LARGE SCALE GENOMIC DNA]</scope>
    <source>
        <strain evidence="1 2">ICT_H3.1</strain>
    </source>
</reference>